<dbReference type="CDD" id="cd08880">
    <property type="entry name" value="RHO_alpha_C_ahdA1c-like"/>
    <property type="match status" value="1"/>
</dbReference>
<dbReference type="AlphaFoldDB" id="A0A0U2W2M2"/>
<dbReference type="SUPFAM" id="SSF55961">
    <property type="entry name" value="Bet v1-like"/>
    <property type="match status" value="1"/>
</dbReference>
<dbReference type="InterPro" id="IPR001663">
    <property type="entry name" value="Rng_hydr_dOase-A"/>
</dbReference>
<keyword evidence="5" id="KW-0560">Oxidoreductase</keyword>
<dbReference type="Pfam" id="PF00355">
    <property type="entry name" value="Rieske"/>
    <property type="match status" value="1"/>
</dbReference>
<feature type="domain" description="Rieske" evidence="9">
    <location>
        <begin position="46"/>
        <end position="124"/>
    </location>
</feature>
<dbReference type="GO" id="GO:0051537">
    <property type="term" value="F:2 iron, 2 sulfur cluster binding"/>
    <property type="evidence" value="ECO:0007669"/>
    <property type="project" value="UniProtKB-KW"/>
</dbReference>
<evidence type="ECO:0000256" key="8">
    <source>
        <dbReference type="ARBA" id="ARBA00023027"/>
    </source>
</evidence>
<dbReference type="EMBL" id="CP013652">
    <property type="protein sequence ID" value="ALS21765.1"/>
    <property type="molecule type" value="Genomic_DNA"/>
</dbReference>
<dbReference type="GO" id="GO:0005506">
    <property type="term" value="F:iron ion binding"/>
    <property type="evidence" value="ECO:0007669"/>
    <property type="project" value="InterPro"/>
</dbReference>
<dbReference type="PATRIC" id="fig|162209.4.peg.1472"/>
<evidence type="ECO:0000313" key="11">
    <source>
        <dbReference type="Proteomes" id="UP000061660"/>
    </source>
</evidence>
<dbReference type="InterPro" id="IPR036922">
    <property type="entry name" value="Rieske_2Fe-2S_sf"/>
</dbReference>
<dbReference type="OrthoDB" id="9800776at2"/>
<evidence type="ECO:0000256" key="1">
    <source>
        <dbReference type="ARBA" id="ARBA00008751"/>
    </source>
</evidence>
<keyword evidence="7" id="KW-0411">Iron-sulfur</keyword>
<dbReference type="GO" id="GO:0004497">
    <property type="term" value="F:monooxygenase activity"/>
    <property type="evidence" value="ECO:0007669"/>
    <property type="project" value="UniProtKB-ARBA"/>
</dbReference>
<dbReference type="InterPro" id="IPR043264">
    <property type="entry name" value="AhdA1c-like_alpha_C"/>
</dbReference>
<dbReference type="Gene3D" id="3.90.380.10">
    <property type="entry name" value="Naphthalene 1,2-dioxygenase Alpha Subunit, Chain A, domain 1"/>
    <property type="match status" value="1"/>
</dbReference>
<protein>
    <submittedName>
        <fullName evidence="10">Subunit alpha of terephthalate 1,2-dioxygenase, terminal oxygenase component</fullName>
    </submittedName>
</protein>
<reference evidence="11" key="1">
    <citation type="submission" date="2015-12" db="EMBL/GenBank/DDBJ databases">
        <title>Complete genome sequences of two moderately thermophilic Paenibacillus species.</title>
        <authorList>
            <person name="Butler R.III."/>
            <person name="Wang J."/>
            <person name="Stark B.C."/>
            <person name="Pombert J.-F."/>
        </authorList>
    </citation>
    <scope>NUCLEOTIDE SEQUENCE [LARGE SCALE GENOMIC DNA]</scope>
    <source>
        <strain evidence="11">32O-Y</strain>
    </source>
</reference>
<dbReference type="Pfam" id="PF00848">
    <property type="entry name" value="Ring_hydroxyl_A"/>
    <property type="match status" value="1"/>
</dbReference>
<evidence type="ECO:0000256" key="5">
    <source>
        <dbReference type="ARBA" id="ARBA00023002"/>
    </source>
</evidence>
<keyword evidence="4 10" id="KW-0223">Dioxygenase</keyword>
<dbReference type="PANTHER" id="PTHR43756">
    <property type="entry name" value="CHOLINE MONOOXYGENASE, CHLOROPLASTIC"/>
    <property type="match status" value="1"/>
</dbReference>
<evidence type="ECO:0000259" key="9">
    <source>
        <dbReference type="PROSITE" id="PS51296"/>
    </source>
</evidence>
<dbReference type="KEGG" id="pnp:IJ22_13890"/>
<keyword evidence="11" id="KW-1185">Reference proteome</keyword>
<keyword evidence="3" id="KW-0479">Metal-binding</keyword>
<evidence type="ECO:0000256" key="2">
    <source>
        <dbReference type="ARBA" id="ARBA00022714"/>
    </source>
</evidence>
<name>A0A0U2W2M2_9BACL</name>
<keyword evidence="2" id="KW-0001">2Fe-2S</keyword>
<evidence type="ECO:0000313" key="10">
    <source>
        <dbReference type="EMBL" id="ALS21765.1"/>
    </source>
</evidence>
<dbReference type="STRING" id="162209.IJ22_13890"/>
<sequence length="415" mass="47375">MSKLGTETTEIISWPEEGVTRVPYQVYMDPSVYEQEQLRIYRGPTWNFLALEAELPQSGDYKTTFVGDTPVVVTRDRDGEIRAFVNRCSHRGATVCMDSCGNTKTFTCVYHAWAFDAKGDLKGVPFRSGVEGKGGMPEDFDTSKHALHKLRIETFCGVIFGSFDPHVMPLQEYLGEKMCGYIRRVFNRPVHVLGYNRQSMNNNWKIYFENVKDSYHASILHTFFSTFGLNRLSQRGGIDMDDTGMHHVSYTYGSSNENEDTYKQANLRSFNSKYKLEDPTMLEGRKEFADGITLAIQSIFPGMVLQQIHNTLAVRQLLPKGPEKCELHWTYFGYEDDDDQMTTMRMKQSNLVGPAGFVSLEDGGVGELVQRGIVRDKDKSSFVEMGGKTVQSQEFRATETSIRGFWKRYRELMGY</sequence>
<gene>
    <name evidence="10" type="ORF">IJ22_13890</name>
</gene>
<dbReference type="PROSITE" id="PS51296">
    <property type="entry name" value="RIESKE"/>
    <property type="match status" value="1"/>
</dbReference>
<organism evidence="10 11">
    <name type="scientific">Paenibacillus naphthalenovorans</name>
    <dbReference type="NCBI Taxonomy" id="162209"/>
    <lineage>
        <taxon>Bacteria</taxon>
        <taxon>Bacillati</taxon>
        <taxon>Bacillota</taxon>
        <taxon>Bacilli</taxon>
        <taxon>Bacillales</taxon>
        <taxon>Paenibacillaceae</taxon>
        <taxon>Paenibacillus</taxon>
    </lineage>
</organism>
<dbReference type="Proteomes" id="UP000061660">
    <property type="component" value="Chromosome"/>
</dbReference>
<keyword evidence="8" id="KW-0520">NAD</keyword>
<dbReference type="SUPFAM" id="SSF50022">
    <property type="entry name" value="ISP domain"/>
    <property type="match status" value="1"/>
</dbReference>
<dbReference type="PROSITE" id="PS00570">
    <property type="entry name" value="RING_HYDROXYL_ALPHA"/>
    <property type="match status" value="1"/>
</dbReference>
<evidence type="ECO:0000256" key="4">
    <source>
        <dbReference type="ARBA" id="ARBA00022964"/>
    </source>
</evidence>
<dbReference type="RefSeq" id="WP_062408092.1">
    <property type="nucleotide sequence ID" value="NZ_CP013652.1"/>
</dbReference>
<keyword evidence="6" id="KW-0408">Iron</keyword>
<evidence type="ECO:0000256" key="7">
    <source>
        <dbReference type="ARBA" id="ARBA00023014"/>
    </source>
</evidence>
<dbReference type="Gene3D" id="2.102.10.10">
    <property type="entry name" value="Rieske [2Fe-2S] iron-sulphur domain"/>
    <property type="match status" value="1"/>
</dbReference>
<dbReference type="PANTHER" id="PTHR43756:SF1">
    <property type="entry name" value="3-PHENYLPROPIONATE_CINNAMIC ACID DIOXYGENASE SUBUNIT ALPHA"/>
    <property type="match status" value="1"/>
</dbReference>
<dbReference type="GO" id="GO:0051213">
    <property type="term" value="F:dioxygenase activity"/>
    <property type="evidence" value="ECO:0007669"/>
    <property type="project" value="UniProtKB-KW"/>
</dbReference>
<dbReference type="InterPro" id="IPR015881">
    <property type="entry name" value="ARHD_Rieske_2Fe_2S"/>
</dbReference>
<dbReference type="PRINTS" id="PR00090">
    <property type="entry name" value="RNGDIOXGNASE"/>
</dbReference>
<reference evidence="10 11" key="2">
    <citation type="journal article" date="2016" name="Genome Announc.">
        <title>Complete Genome Sequences of Two Interactive Moderate Thermophiles, Paenibacillus napthalenovorans 32O-Y and Paenibacillus sp. 32O-W.</title>
        <authorList>
            <person name="Butler R.R.III."/>
            <person name="Wang J."/>
            <person name="Stark B.C."/>
            <person name="Pombert J.F."/>
        </authorList>
    </citation>
    <scope>NUCLEOTIDE SEQUENCE [LARGE SCALE GENOMIC DNA]</scope>
    <source>
        <strain evidence="10 11">32O-Y</strain>
    </source>
</reference>
<accession>A0A0U2W2M2</accession>
<dbReference type="InterPro" id="IPR017941">
    <property type="entry name" value="Rieske_2Fe-2S"/>
</dbReference>
<dbReference type="InterPro" id="IPR015879">
    <property type="entry name" value="Ring_hydroxy_dOase_asu_C_dom"/>
</dbReference>
<proteinExistence type="inferred from homology"/>
<comment type="similarity">
    <text evidence="1">Belongs to the bacterial ring-hydroxylating dioxygenase alpha subunit family.</text>
</comment>
<evidence type="ECO:0000256" key="3">
    <source>
        <dbReference type="ARBA" id="ARBA00022723"/>
    </source>
</evidence>
<evidence type="ECO:0000256" key="6">
    <source>
        <dbReference type="ARBA" id="ARBA00023004"/>
    </source>
</evidence>
<dbReference type="GO" id="GO:0016705">
    <property type="term" value="F:oxidoreductase activity, acting on paired donors, with incorporation or reduction of molecular oxygen"/>
    <property type="evidence" value="ECO:0007669"/>
    <property type="project" value="UniProtKB-ARBA"/>
</dbReference>